<dbReference type="PROSITE" id="PS50885">
    <property type="entry name" value="HAMP"/>
    <property type="match status" value="1"/>
</dbReference>
<dbReference type="InterPro" id="IPR003661">
    <property type="entry name" value="HisK_dim/P_dom"/>
</dbReference>
<dbReference type="CDD" id="cd00075">
    <property type="entry name" value="HATPase"/>
    <property type="match status" value="1"/>
</dbReference>
<proteinExistence type="predicted"/>
<evidence type="ECO:0000256" key="4">
    <source>
        <dbReference type="ARBA" id="ARBA00022553"/>
    </source>
</evidence>
<dbReference type="EMBL" id="VJVZ01000012">
    <property type="protein sequence ID" value="TRW22663.1"/>
    <property type="molecule type" value="Genomic_DNA"/>
</dbReference>
<name>A0A552UWR1_9FLAO</name>
<comment type="subcellular location">
    <subcellularLocation>
        <location evidence="2">Membrane</location>
    </subcellularLocation>
</comment>
<evidence type="ECO:0000256" key="8">
    <source>
        <dbReference type="ARBA" id="ARBA00022840"/>
    </source>
</evidence>
<dbReference type="Pfam" id="PF02518">
    <property type="entry name" value="HATPase_c"/>
    <property type="match status" value="1"/>
</dbReference>
<comment type="caution">
    <text evidence="13">The sequence shown here is derived from an EMBL/GenBank/DDBJ whole genome shotgun (WGS) entry which is preliminary data.</text>
</comment>
<keyword evidence="9" id="KW-0902">Two-component regulatory system</keyword>
<dbReference type="Pfam" id="PF00512">
    <property type="entry name" value="HisKA"/>
    <property type="match status" value="1"/>
</dbReference>
<dbReference type="InterPro" id="IPR005467">
    <property type="entry name" value="His_kinase_dom"/>
</dbReference>
<evidence type="ECO:0000256" key="9">
    <source>
        <dbReference type="ARBA" id="ARBA00023012"/>
    </source>
</evidence>
<feature type="domain" description="Histidine kinase" evidence="11">
    <location>
        <begin position="261"/>
        <end position="470"/>
    </location>
</feature>
<dbReference type="PROSITE" id="PS50109">
    <property type="entry name" value="HIS_KIN"/>
    <property type="match status" value="1"/>
</dbReference>
<sequence>MIFITLIASLLIAIVSIYQFKNEAKQYHQDRLERKENSIKEHINYILANTTYPLNTENLPLIFRERIHELANIHGTEINIFDLNGHLIKSSKAAFSVDTVSQNIPSGILRVIRSTAEKRYVDLKSEGGVKYRSSYSYIKDTKFKPLGILNLPYIEDDGYYEKELNNFLIRFMQVYSFMLLISVIIAYFLSSYITKSIKEVSDRIKETRLNEVNEKIDMGDSPQEISLLVHAYNDMVEDLDESAAKLAQKEREEAWREMAKQVAHEIKNPLTPMRLTVQSFQRKFDPTDPNIKQKLNEYSDTLIQQIDTMTSVASAFSSFASMPAQQNETLNVVKIVQLALEIFNENYITFHADEPRIVTRMDRTQLIRIITNLVKNATQAIDEREPHPTVDVRVFREGNNARITVRDNGKGISMENKNRIFEPKFTTKNSGMGLGLGIIKNIVENYHGTITFNSDPGAGTMFIVTLPIIQQEPFEKEQTNH</sequence>
<keyword evidence="10" id="KW-1133">Transmembrane helix</keyword>
<evidence type="ECO:0000259" key="11">
    <source>
        <dbReference type="PROSITE" id="PS50109"/>
    </source>
</evidence>
<dbReference type="GO" id="GO:0016020">
    <property type="term" value="C:membrane"/>
    <property type="evidence" value="ECO:0007669"/>
    <property type="project" value="UniProtKB-SubCell"/>
</dbReference>
<keyword evidence="5" id="KW-0808">Transferase</keyword>
<dbReference type="SMART" id="SM00388">
    <property type="entry name" value="HisKA"/>
    <property type="match status" value="1"/>
</dbReference>
<evidence type="ECO:0000256" key="10">
    <source>
        <dbReference type="SAM" id="Phobius"/>
    </source>
</evidence>
<keyword evidence="4" id="KW-0597">Phosphoprotein</keyword>
<dbReference type="PANTHER" id="PTHR43065:SF10">
    <property type="entry name" value="PEROXIDE STRESS-ACTIVATED HISTIDINE KINASE MAK3"/>
    <property type="match status" value="1"/>
</dbReference>
<dbReference type="SUPFAM" id="SSF47384">
    <property type="entry name" value="Homodimeric domain of signal transducing histidine kinase"/>
    <property type="match status" value="1"/>
</dbReference>
<protein>
    <recommendedName>
        <fullName evidence="3">histidine kinase</fullName>
        <ecNumber evidence="3">2.7.13.3</ecNumber>
    </recommendedName>
</protein>
<gene>
    <name evidence="13" type="ORF">FMM05_17190</name>
</gene>
<dbReference type="Gene3D" id="6.10.340.10">
    <property type="match status" value="1"/>
</dbReference>
<keyword evidence="6" id="KW-0547">Nucleotide-binding</keyword>
<evidence type="ECO:0000256" key="3">
    <source>
        <dbReference type="ARBA" id="ARBA00012438"/>
    </source>
</evidence>
<dbReference type="GO" id="GO:0000155">
    <property type="term" value="F:phosphorelay sensor kinase activity"/>
    <property type="evidence" value="ECO:0007669"/>
    <property type="project" value="InterPro"/>
</dbReference>
<feature type="domain" description="HAMP" evidence="12">
    <location>
        <begin position="191"/>
        <end position="244"/>
    </location>
</feature>
<accession>A0A552UWR1</accession>
<dbReference type="GO" id="GO:0005524">
    <property type="term" value="F:ATP binding"/>
    <property type="evidence" value="ECO:0007669"/>
    <property type="project" value="UniProtKB-KW"/>
</dbReference>
<dbReference type="PANTHER" id="PTHR43065">
    <property type="entry name" value="SENSOR HISTIDINE KINASE"/>
    <property type="match status" value="1"/>
</dbReference>
<evidence type="ECO:0000259" key="12">
    <source>
        <dbReference type="PROSITE" id="PS50885"/>
    </source>
</evidence>
<dbReference type="InterPro" id="IPR003594">
    <property type="entry name" value="HATPase_dom"/>
</dbReference>
<dbReference type="OrthoDB" id="9776727at2"/>
<comment type="catalytic activity">
    <reaction evidence="1">
        <text>ATP + protein L-histidine = ADP + protein N-phospho-L-histidine.</text>
        <dbReference type="EC" id="2.7.13.3"/>
    </reaction>
</comment>
<dbReference type="SMART" id="SM00387">
    <property type="entry name" value="HATPase_c"/>
    <property type="match status" value="1"/>
</dbReference>
<keyword evidence="7" id="KW-0418">Kinase</keyword>
<evidence type="ECO:0000256" key="2">
    <source>
        <dbReference type="ARBA" id="ARBA00004370"/>
    </source>
</evidence>
<evidence type="ECO:0000256" key="6">
    <source>
        <dbReference type="ARBA" id="ARBA00022741"/>
    </source>
</evidence>
<dbReference type="InterPro" id="IPR036890">
    <property type="entry name" value="HATPase_C_sf"/>
</dbReference>
<keyword evidence="8" id="KW-0067">ATP-binding</keyword>
<dbReference type="InterPro" id="IPR036097">
    <property type="entry name" value="HisK_dim/P_sf"/>
</dbReference>
<keyword evidence="10" id="KW-0812">Transmembrane</keyword>
<evidence type="ECO:0000313" key="14">
    <source>
        <dbReference type="Proteomes" id="UP000320643"/>
    </source>
</evidence>
<organism evidence="13 14">
    <name type="scientific">Flavobacterium zepuense</name>
    <dbReference type="NCBI Taxonomy" id="2593302"/>
    <lineage>
        <taxon>Bacteria</taxon>
        <taxon>Pseudomonadati</taxon>
        <taxon>Bacteroidota</taxon>
        <taxon>Flavobacteriia</taxon>
        <taxon>Flavobacteriales</taxon>
        <taxon>Flavobacteriaceae</taxon>
        <taxon>Flavobacterium</taxon>
    </lineage>
</organism>
<dbReference type="EC" id="2.7.13.3" evidence="3"/>
<evidence type="ECO:0000256" key="5">
    <source>
        <dbReference type="ARBA" id="ARBA00022679"/>
    </source>
</evidence>
<evidence type="ECO:0000313" key="13">
    <source>
        <dbReference type="EMBL" id="TRW22663.1"/>
    </source>
</evidence>
<reference evidence="13 14" key="1">
    <citation type="submission" date="2019-07" db="EMBL/GenBank/DDBJ databases">
        <title>Flavobacterium sp. nov., isolated from glacier ice.</title>
        <authorList>
            <person name="Liu Q."/>
            <person name="Xin Y.-H."/>
        </authorList>
    </citation>
    <scope>NUCLEOTIDE SEQUENCE [LARGE SCALE GENOMIC DNA]</scope>
    <source>
        <strain evidence="13 14">ZT4R6</strain>
    </source>
</reference>
<dbReference type="AlphaFoldDB" id="A0A552UWR1"/>
<dbReference type="InterPro" id="IPR003660">
    <property type="entry name" value="HAMP_dom"/>
</dbReference>
<evidence type="ECO:0000256" key="7">
    <source>
        <dbReference type="ARBA" id="ARBA00022777"/>
    </source>
</evidence>
<dbReference type="Gene3D" id="3.30.565.10">
    <property type="entry name" value="Histidine kinase-like ATPase, C-terminal domain"/>
    <property type="match status" value="1"/>
</dbReference>
<keyword evidence="10" id="KW-0472">Membrane</keyword>
<dbReference type="PRINTS" id="PR00344">
    <property type="entry name" value="BCTRLSENSOR"/>
</dbReference>
<dbReference type="SUPFAM" id="SSF55874">
    <property type="entry name" value="ATPase domain of HSP90 chaperone/DNA topoisomerase II/histidine kinase"/>
    <property type="match status" value="1"/>
</dbReference>
<feature type="transmembrane region" description="Helical" evidence="10">
    <location>
        <begin position="174"/>
        <end position="193"/>
    </location>
</feature>
<dbReference type="Gene3D" id="1.10.287.130">
    <property type="match status" value="1"/>
</dbReference>
<dbReference type="InterPro" id="IPR004358">
    <property type="entry name" value="Sig_transdc_His_kin-like_C"/>
</dbReference>
<dbReference type="SMART" id="SM00304">
    <property type="entry name" value="HAMP"/>
    <property type="match status" value="1"/>
</dbReference>
<dbReference type="Proteomes" id="UP000320643">
    <property type="component" value="Unassembled WGS sequence"/>
</dbReference>
<dbReference type="CDD" id="cd00082">
    <property type="entry name" value="HisKA"/>
    <property type="match status" value="1"/>
</dbReference>
<keyword evidence="14" id="KW-1185">Reference proteome</keyword>
<evidence type="ECO:0000256" key="1">
    <source>
        <dbReference type="ARBA" id="ARBA00000085"/>
    </source>
</evidence>